<sequence length="342" mass="38244">MNIKILSGIYRTNEFIGKSVKEQNPNVILDLFKIDSKYWKTFGVKNTSQIDNSIIQIFLNNNYVWNTLDNSSDRGRAIDIKLINPISGKVMSGSSSGSAINVLYGLNTIAIATDGGGSVLAPAIALNLYSILLSGIGLKGSSKRKSTDNIDFVSGIGIIAQNFEDLFNAAKLFLKDNVNSDVSKKINILLTSEINCSITNKLKDYEFNIIEDKDLFFREDLILELKNIFSSYDIFIYIERDIDIDGIGDSVFGIMGEKTLSIQKKSNKKYIKVLNMLNCTALSIPMGELGSSIVIAAREGKDGLYNILEIAKMINQEFRPKLFIDYFLDYPLKDKDNRLFKI</sequence>
<evidence type="ECO:0000259" key="1">
    <source>
        <dbReference type="Pfam" id="PF01425"/>
    </source>
</evidence>
<dbReference type="Gene3D" id="3.90.1300.10">
    <property type="entry name" value="Amidase signature (AS) domain"/>
    <property type="match status" value="1"/>
</dbReference>
<protein>
    <submittedName>
        <fullName evidence="2">Amidase</fullName>
    </submittedName>
</protein>
<dbReference type="EMBL" id="SAXY01000019">
    <property type="protein sequence ID" value="TXJ45190.1"/>
    <property type="molecule type" value="Genomic_DNA"/>
</dbReference>
<evidence type="ECO:0000313" key="3">
    <source>
        <dbReference type="Proteomes" id="UP000323176"/>
    </source>
</evidence>
<dbReference type="Pfam" id="PF01425">
    <property type="entry name" value="Amidase"/>
    <property type="match status" value="1"/>
</dbReference>
<dbReference type="OrthoDB" id="3194737at2"/>
<proteinExistence type="predicted"/>
<dbReference type="AlphaFoldDB" id="A0A5C8F9B3"/>
<dbReference type="Proteomes" id="UP000323176">
    <property type="component" value="Unassembled WGS sequence"/>
</dbReference>
<reference evidence="2 3" key="1">
    <citation type="journal article" date="1992" name="Lakartidningen">
        <title>[Penicillin V and not amoxicillin is the first choice preparation in acute otitis].</title>
        <authorList>
            <person name="Kamme C."/>
            <person name="Lundgren K."/>
            <person name="Prellner K."/>
        </authorList>
    </citation>
    <scope>NUCLEOTIDE SEQUENCE [LARGE SCALE GENOMIC DNA]</scope>
    <source>
        <strain evidence="2 3">PC5538III-hc</strain>
    </source>
</reference>
<comment type="caution">
    <text evidence="2">The sequence shown here is derived from an EMBL/GenBank/DDBJ whole genome shotgun (WGS) entry which is preliminary data.</text>
</comment>
<gene>
    <name evidence="2" type="ORF">EPJ72_02960</name>
</gene>
<dbReference type="InterPro" id="IPR023631">
    <property type="entry name" value="Amidase_dom"/>
</dbReference>
<dbReference type="InterPro" id="IPR036928">
    <property type="entry name" value="AS_sf"/>
</dbReference>
<accession>A0A5C8F9B3</accession>
<dbReference type="SUPFAM" id="SSF75304">
    <property type="entry name" value="Amidase signature (AS) enzymes"/>
    <property type="match status" value="1"/>
</dbReference>
<organism evidence="2 3">
    <name type="scientific">Brachyspira pilosicoli</name>
    <name type="common">Serpulina pilosicoli</name>
    <dbReference type="NCBI Taxonomy" id="52584"/>
    <lineage>
        <taxon>Bacteria</taxon>
        <taxon>Pseudomonadati</taxon>
        <taxon>Spirochaetota</taxon>
        <taxon>Spirochaetia</taxon>
        <taxon>Brachyspirales</taxon>
        <taxon>Brachyspiraceae</taxon>
        <taxon>Brachyspira</taxon>
    </lineage>
</organism>
<name>A0A5C8F9B3_BRAPL</name>
<evidence type="ECO:0000313" key="2">
    <source>
        <dbReference type="EMBL" id="TXJ45190.1"/>
    </source>
</evidence>
<feature type="domain" description="Amidase" evidence="1">
    <location>
        <begin position="88"/>
        <end position="177"/>
    </location>
</feature>